<dbReference type="SUPFAM" id="SSF51735">
    <property type="entry name" value="NAD(P)-binding Rossmann-fold domains"/>
    <property type="match status" value="1"/>
</dbReference>
<name>A0A840A8L9_9PROT</name>
<dbReference type="PRINTS" id="PR00081">
    <property type="entry name" value="GDHRDH"/>
</dbReference>
<keyword evidence="4" id="KW-1185">Reference proteome</keyword>
<dbReference type="GO" id="GO:0016020">
    <property type="term" value="C:membrane"/>
    <property type="evidence" value="ECO:0007669"/>
    <property type="project" value="TreeGrafter"/>
</dbReference>
<comment type="caution">
    <text evidence="3">The sequence shown here is derived from an EMBL/GenBank/DDBJ whole genome shotgun (WGS) entry which is preliminary data.</text>
</comment>
<evidence type="ECO:0000313" key="3">
    <source>
        <dbReference type="EMBL" id="MBB3896853.1"/>
    </source>
</evidence>
<dbReference type="AlphaFoldDB" id="A0A840A8L9"/>
<dbReference type="InterPro" id="IPR002347">
    <property type="entry name" value="SDR_fam"/>
</dbReference>
<dbReference type="PROSITE" id="PS00061">
    <property type="entry name" value="ADH_SHORT"/>
    <property type="match status" value="1"/>
</dbReference>
<gene>
    <name evidence="3" type="ORF">GGQ83_000279</name>
</gene>
<reference evidence="3 4" key="1">
    <citation type="submission" date="2020-08" db="EMBL/GenBank/DDBJ databases">
        <title>Genomic Encyclopedia of Type Strains, Phase IV (KMG-IV): sequencing the most valuable type-strain genomes for metagenomic binning, comparative biology and taxonomic classification.</title>
        <authorList>
            <person name="Goeker M."/>
        </authorList>
    </citation>
    <scope>NUCLEOTIDE SEQUENCE [LARGE SCALE GENOMIC DNA]</scope>
    <source>
        <strain evidence="3 4">DSM 19979</strain>
    </source>
</reference>
<dbReference type="Pfam" id="PF00106">
    <property type="entry name" value="adh_short"/>
    <property type="match status" value="1"/>
</dbReference>
<evidence type="ECO:0000313" key="4">
    <source>
        <dbReference type="Proteomes" id="UP000553193"/>
    </source>
</evidence>
<organism evidence="3 4">
    <name type="scientific">Roseococcus suduntuyensis</name>
    <dbReference type="NCBI Taxonomy" id="455361"/>
    <lineage>
        <taxon>Bacteria</taxon>
        <taxon>Pseudomonadati</taxon>
        <taxon>Pseudomonadota</taxon>
        <taxon>Alphaproteobacteria</taxon>
        <taxon>Acetobacterales</taxon>
        <taxon>Roseomonadaceae</taxon>
        <taxon>Roseococcus</taxon>
    </lineage>
</organism>
<dbReference type="Proteomes" id="UP000553193">
    <property type="component" value="Unassembled WGS sequence"/>
</dbReference>
<dbReference type="GO" id="GO:0016491">
    <property type="term" value="F:oxidoreductase activity"/>
    <property type="evidence" value="ECO:0007669"/>
    <property type="project" value="UniProtKB-KW"/>
</dbReference>
<sequence>MAALNILITGASRGLGAALAREFSAPGAHLCLLARDGVALARVAQDCTARDATVATATCDVRDAPRLASILAEWEAAHPFTLVIANAGVTGGTRPDGGLEGWASAERVLGVNLMGAIHTVEPLLPGMVARRAGRVVLIGSVAGFQGLPDSPAYSASKAGLWAYGEALRARLSPLGVGVTCVAPGFFASEMSDRFQGAHPGKLPLEAMAARIARAIRRGRGRAIIPAPLGWLLRLLALLPAPLNDRAARVLRFTIRAE</sequence>
<comment type="similarity">
    <text evidence="1">Belongs to the short-chain dehydrogenases/reductases (SDR) family.</text>
</comment>
<protein>
    <submittedName>
        <fullName evidence="3">Short-subunit dehydrogenase</fullName>
    </submittedName>
</protein>
<dbReference type="InterPro" id="IPR020904">
    <property type="entry name" value="Sc_DH/Rdtase_CS"/>
</dbReference>
<proteinExistence type="inferred from homology"/>
<keyword evidence="2" id="KW-0560">Oxidoreductase</keyword>
<dbReference type="PANTHER" id="PTHR44196:SF1">
    <property type="entry name" value="DEHYDROGENASE_REDUCTASE SDR FAMILY MEMBER 7B"/>
    <property type="match status" value="1"/>
</dbReference>
<dbReference type="EMBL" id="JACIDJ010000001">
    <property type="protein sequence ID" value="MBB3896853.1"/>
    <property type="molecule type" value="Genomic_DNA"/>
</dbReference>
<dbReference type="InterPro" id="IPR036291">
    <property type="entry name" value="NAD(P)-bd_dom_sf"/>
</dbReference>
<accession>A0A840A8L9</accession>
<evidence type="ECO:0000256" key="2">
    <source>
        <dbReference type="ARBA" id="ARBA00023002"/>
    </source>
</evidence>
<dbReference type="RefSeq" id="WP_184381807.1">
    <property type="nucleotide sequence ID" value="NZ_JACIDJ010000001.1"/>
</dbReference>
<dbReference type="Gene3D" id="3.40.50.720">
    <property type="entry name" value="NAD(P)-binding Rossmann-like Domain"/>
    <property type="match status" value="1"/>
</dbReference>
<dbReference type="PANTHER" id="PTHR44196">
    <property type="entry name" value="DEHYDROGENASE/REDUCTASE SDR FAMILY MEMBER 7B"/>
    <property type="match status" value="1"/>
</dbReference>
<evidence type="ECO:0000256" key="1">
    <source>
        <dbReference type="ARBA" id="ARBA00006484"/>
    </source>
</evidence>